<name>A0ABZ1HUN6_STRPH</name>
<sequence>MTAPIPVRCIGRPLAGGLVVPWVSLIHNGHAVFGSLDADRARRAFLQRLCQICSQPLQERFFVIVRPADQQQGYSPEPALHPECQPYTAANCPMLNGTATHYRTRPVLASHPAGRPCTDPSCPCPELTPDEGHAARSGSPADRYEAWMIHTRNYRLVFPPDQPELPSGIGLDVPVLRQRVLRTATLTPEQQHLMDLWHALMNGS</sequence>
<dbReference type="Proteomes" id="UP001340816">
    <property type="component" value="Chromosome"/>
</dbReference>
<evidence type="ECO:0000313" key="1">
    <source>
        <dbReference type="EMBL" id="WSD11747.1"/>
    </source>
</evidence>
<gene>
    <name evidence="1" type="ORF">OHB35_00100</name>
    <name evidence="2" type="ORF">OHB35_53235</name>
</gene>
<proteinExistence type="predicted"/>
<evidence type="ECO:0000313" key="2">
    <source>
        <dbReference type="EMBL" id="WSD21302.1"/>
    </source>
</evidence>
<reference evidence="2 3" key="1">
    <citation type="submission" date="2022-10" db="EMBL/GenBank/DDBJ databases">
        <title>The complete genomes of actinobacterial strains from the NBC collection.</title>
        <authorList>
            <person name="Joergensen T.S."/>
            <person name="Alvarez Arevalo M."/>
            <person name="Sterndorff E.B."/>
            <person name="Faurdal D."/>
            <person name="Vuksanovic O."/>
            <person name="Mourched A.-S."/>
            <person name="Charusanti P."/>
            <person name="Shaw S."/>
            <person name="Blin K."/>
            <person name="Weber T."/>
        </authorList>
    </citation>
    <scope>NUCLEOTIDE SEQUENCE [LARGE SCALE GENOMIC DNA]</scope>
    <source>
        <strain evidence="2 3">NBC 01752</strain>
    </source>
</reference>
<accession>A0ABZ1HUN6</accession>
<dbReference type="RefSeq" id="WP_326757332.1">
    <property type="nucleotide sequence ID" value="NZ_CP109135.1"/>
</dbReference>
<dbReference type="EMBL" id="CP109135">
    <property type="protein sequence ID" value="WSD11747.1"/>
    <property type="molecule type" value="Genomic_DNA"/>
</dbReference>
<protein>
    <submittedName>
        <fullName evidence="2">Cell envelope biogenesis protein OmpA</fullName>
    </submittedName>
</protein>
<evidence type="ECO:0000313" key="3">
    <source>
        <dbReference type="Proteomes" id="UP001340816"/>
    </source>
</evidence>
<dbReference type="EMBL" id="CP109135">
    <property type="protein sequence ID" value="WSD21302.1"/>
    <property type="molecule type" value="Genomic_DNA"/>
</dbReference>
<keyword evidence="3" id="KW-1185">Reference proteome</keyword>
<organism evidence="2 3">
    <name type="scientific">Streptomyces phaeochromogenes</name>
    <dbReference type="NCBI Taxonomy" id="1923"/>
    <lineage>
        <taxon>Bacteria</taxon>
        <taxon>Bacillati</taxon>
        <taxon>Actinomycetota</taxon>
        <taxon>Actinomycetes</taxon>
        <taxon>Kitasatosporales</taxon>
        <taxon>Streptomycetaceae</taxon>
        <taxon>Streptomyces</taxon>
        <taxon>Streptomyces phaeochromogenes group</taxon>
    </lineage>
</organism>